<gene>
    <name evidence="3" type="ORF">A8O14_06160</name>
</gene>
<reference evidence="4" key="1">
    <citation type="submission" date="2016-05" db="EMBL/GenBank/DDBJ databases">
        <title>Polynucleobacter sp. QLW-P1FAT50C-4 genome.</title>
        <authorList>
            <person name="Hahn M.W."/>
        </authorList>
    </citation>
    <scope>NUCLEOTIDE SEQUENCE [LARGE SCALE GENOMIC DNA]</scope>
    <source>
        <strain evidence="4">QLW-P1FAT50C-4</strain>
    </source>
</reference>
<dbReference type="OrthoDB" id="9769113at2"/>
<keyword evidence="1" id="KW-0520">NAD</keyword>
<dbReference type="Gene3D" id="3.40.50.720">
    <property type="entry name" value="NAD(P)-binding Rossmann-like Domain"/>
    <property type="match status" value="1"/>
</dbReference>
<accession>A0A191UIC0</accession>
<dbReference type="KEGG" id="pwu:A8O14_06160"/>
<dbReference type="Gene3D" id="3.90.25.10">
    <property type="entry name" value="UDP-galactose 4-epimerase, domain 1"/>
    <property type="match status" value="1"/>
</dbReference>
<evidence type="ECO:0000313" key="4">
    <source>
        <dbReference type="Proteomes" id="UP000078463"/>
    </source>
</evidence>
<protein>
    <recommendedName>
        <fullName evidence="2">NAD-dependent epimerase/dehydratase domain-containing protein</fullName>
    </recommendedName>
</protein>
<dbReference type="InterPro" id="IPR036291">
    <property type="entry name" value="NAD(P)-bd_dom_sf"/>
</dbReference>
<organism evidence="3 4">
    <name type="scientific">Polynucleobacter wuianus</name>
    <dbReference type="NCBI Taxonomy" id="1743168"/>
    <lineage>
        <taxon>Bacteria</taxon>
        <taxon>Pseudomonadati</taxon>
        <taxon>Pseudomonadota</taxon>
        <taxon>Betaproteobacteria</taxon>
        <taxon>Burkholderiales</taxon>
        <taxon>Burkholderiaceae</taxon>
        <taxon>Polynucleobacter</taxon>
    </lineage>
</organism>
<dbReference type="Pfam" id="PF01370">
    <property type="entry name" value="Epimerase"/>
    <property type="match status" value="1"/>
</dbReference>
<keyword evidence="4" id="KW-1185">Reference proteome</keyword>
<dbReference type="AlphaFoldDB" id="A0A191UIC0"/>
<evidence type="ECO:0000256" key="1">
    <source>
        <dbReference type="ARBA" id="ARBA00023027"/>
    </source>
</evidence>
<dbReference type="Proteomes" id="UP000078463">
    <property type="component" value="Chromosome"/>
</dbReference>
<evidence type="ECO:0000259" key="2">
    <source>
        <dbReference type="Pfam" id="PF01370"/>
    </source>
</evidence>
<evidence type="ECO:0000313" key="3">
    <source>
        <dbReference type="EMBL" id="ANJ00753.1"/>
    </source>
</evidence>
<dbReference type="InterPro" id="IPR001509">
    <property type="entry name" value="Epimerase_deHydtase"/>
</dbReference>
<feature type="domain" description="NAD-dependent epimerase/dehydratase" evidence="2">
    <location>
        <begin position="3"/>
        <end position="248"/>
    </location>
</feature>
<dbReference type="STRING" id="1743168.A8O14_06160"/>
<proteinExistence type="predicted"/>
<name>A0A191UIC0_9BURK</name>
<dbReference type="PANTHER" id="PTHR43574">
    <property type="entry name" value="EPIMERASE-RELATED"/>
    <property type="match status" value="1"/>
</dbReference>
<sequence>MKILITGIAGFVGMHLGEALLKRGVEIVGVDNLNDYYDVNLKNARLTRLKKYPNFKFFKMDIVDRKGLSSLFNTYYFNRVLHLAAQAGVRYSIEQPFKYTDSNITGFLNILECCRNNPIEHLVYASSSSVYGGNTVLPYTENQVVDTPISLYAATKKSNELMAHAYSHLFGIPVTGLRLFTVYGPWGRPDMALFKFTKSILQEEKIAIFNYGKMVRDFTYIDDVVEGIVKVLDKPPTETPPYKIFNLGNNNPVQLMDCIEALEVSLGKVAIKEYLPLQAGDVLATHASTALLGEWVAYKSQTSVSDGVAKFVAWYKKYYENELT</sequence>
<dbReference type="PRINTS" id="PR01713">
    <property type="entry name" value="NUCEPIMERASE"/>
</dbReference>
<dbReference type="EMBL" id="CP015922">
    <property type="protein sequence ID" value="ANJ00753.1"/>
    <property type="molecule type" value="Genomic_DNA"/>
</dbReference>
<dbReference type="RefSeq" id="WP_068949745.1">
    <property type="nucleotide sequence ID" value="NZ_CP015922.1"/>
</dbReference>
<dbReference type="SUPFAM" id="SSF51735">
    <property type="entry name" value="NAD(P)-binding Rossmann-fold domains"/>
    <property type="match status" value="1"/>
</dbReference>